<dbReference type="PANTHER" id="PTHR22916:SF3">
    <property type="entry name" value="UDP-GLCNAC:BETAGAL BETA-1,3-N-ACETYLGLUCOSAMINYLTRANSFERASE-LIKE PROTEIN 1"/>
    <property type="match status" value="1"/>
</dbReference>
<dbReference type="EMBL" id="JBBNIN010000007">
    <property type="protein sequence ID" value="MEQ2710757.1"/>
    <property type="molecule type" value="Genomic_DNA"/>
</dbReference>
<organism evidence="2 3">
    <name type="scientific">Anaerostipes amylophilus</name>
    <dbReference type="NCBI Taxonomy" id="2981779"/>
    <lineage>
        <taxon>Bacteria</taxon>
        <taxon>Bacillati</taxon>
        <taxon>Bacillota</taxon>
        <taxon>Clostridia</taxon>
        <taxon>Lachnospirales</taxon>
        <taxon>Lachnospiraceae</taxon>
        <taxon>Anaerostipes</taxon>
    </lineage>
</organism>
<feature type="domain" description="Glycosyltransferase 2-like" evidence="1">
    <location>
        <begin position="62"/>
        <end position="194"/>
    </location>
</feature>
<gene>
    <name evidence="2" type="ORF">AAAU51_06175</name>
</gene>
<dbReference type="CDD" id="cd00761">
    <property type="entry name" value="Glyco_tranf_GTA_type"/>
    <property type="match status" value="1"/>
</dbReference>
<dbReference type="Proteomes" id="UP001482154">
    <property type="component" value="Unassembled WGS sequence"/>
</dbReference>
<dbReference type="EC" id="2.4.-.-" evidence="2"/>
<dbReference type="Gene3D" id="3.90.550.10">
    <property type="entry name" value="Spore Coat Polysaccharide Biosynthesis Protein SpsA, Chain A"/>
    <property type="match status" value="1"/>
</dbReference>
<comment type="caution">
    <text evidence="2">The sequence shown here is derived from an EMBL/GenBank/DDBJ whole genome shotgun (WGS) entry which is preliminary data.</text>
</comment>
<dbReference type="InterPro" id="IPR001173">
    <property type="entry name" value="Glyco_trans_2-like"/>
</dbReference>
<dbReference type="GO" id="GO:0016757">
    <property type="term" value="F:glycosyltransferase activity"/>
    <property type="evidence" value="ECO:0007669"/>
    <property type="project" value="UniProtKB-KW"/>
</dbReference>
<evidence type="ECO:0000313" key="2">
    <source>
        <dbReference type="EMBL" id="MEQ2710757.1"/>
    </source>
</evidence>
<accession>A0ABV1IV68</accession>
<keyword evidence="3" id="KW-1185">Reference proteome</keyword>
<dbReference type="Pfam" id="PF00535">
    <property type="entry name" value="Glycos_transf_2"/>
    <property type="match status" value="1"/>
</dbReference>
<evidence type="ECO:0000313" key="3">
    <source>
        <dbReference type="Proteomes" id="UP001482154"/>
    </source>
</evidence>
<reference evidence="2 3" key="1">
    <citation type="submission" date="2024-04" db="EMBL/GenBank/DDBJ databases">
        <title>Human intestinal bacterial collection.</title>
        <authorList>
            <person name="Pauvert C."/>
            <person name="Hitch T.C.A."/>
            <person name="Clavel T."/>
        </authorList>
    </citation>
    <scope>NUCLEOTIDE SEQUENCE [LARGE SCALE GENOMIC DNA]</scope>
    <source>
        <strain evidence="2 3">CLA-AA-H249</strain>
    </source>
</reference>
<evidence type="ECO:0000259" key="1">
    <source>
        <dbReference type="Pfam" id="PF00535"/>
    </source>
</evidence>
<sequence length="364" mass="42816">MSVIKKWILKIYVNIKFIIKFWKTENSLSLNEAQKILHKFYPKRNIELAQNVNYEPKYDLMIIVPVYNAERFLESCISSLLGQQTQYSYYIVFVDDGSTDKSAMILDKYSQCNNIKIIHQQNMGISAARNIALKNICGNYLMFVDSDDILPDNTIETLMNLAEEKNADIVEGQYKSFISDDEIDIHKHERFQSSNLTKLNGYAWGKIISSEKLLNLAFPKGYEYEDTIISTLLIPSCKKIYVTNDVTYYYRKNEQGITSALYNRKSSIDTLYITLYCFAEALNRNYKISVEDYLKQVRLNWIRTKNMPHDVRKAIFIVEVDFFEKNYKIDKTIKKSNLLKLQKTLQKHSYLGFKWIMNYWEILG</sequence>
<dbReference type="SUPFAM" id="SSF53448">
    <property type="entry name" value="Nucleotide-diphospho-sugar transferases"/>
    <property type="match status" value="1"/>
</dbReference>
<keyword evidence="2" id="KW-0328">Glycosyltransferase</keyword>
<name>A0ABV1IV68_9FIRM</name>
<dbReference type="InterPro" id="IPR029044">
    <property type="entry name" value="Nucleotide-diphossugar_trans"/>
</dbReference>
<proteinExistence type="predicted"/>
<dbReference type="PANTHER" id="PTHR22916">
    <property type="entry name" value="GLYCOSYLTRANSFERASE"/>
    <property type="match status" value="1"/>
</dbReference>
<dbReference type="RefSeq" id="WP_212385246.1">
    <property type="nucleotide sequence ID" value="NZ_JBBNIN010000007.1"/>
</dbReference>
<keyword evidence="2" id="KW-0808">Transferase</keyword>
<protein>
    <submittedName>
        <fullName evidence="2">Glycosyltransferase</fullName>
        <ecNumber evidence="2">2.4.-.-</ecNumber>
    </submittedName>
</protein>